<evidence type="ECO:0000313" key="2">
    <source>
        <dbReference type="EMBL" id="ETL93349.1"/>
    </source>
</evidence>
<evidence type="ECO:0000313" key="3">
    <source>
        <dbReference type="Proteomes" id="UP000053864"/>
    </source>
</evidence>
<accession>W2L985</accession>
<dbReference type="EMBL" id="KI672894">
    <property type="protein sequence ID" value="ETL40205.1"/>
    <property type="molecule type" value="Genomic_DNA"/>
</dbReference>
<dbReference type="VEuPathDB" id="FungiDB:PPTG_11156"/>
<protein>
    <submittedName>
        <fullName evidence="2">Uncharacterized protein</fullName>
    </submittedName>
</protein>
<dbReference type="Proteomes" id="UP000054423">
    <property type="component" value="Unassembled WGS sequence"/>
</dbReference>
<reference evidence="1 3" key="2">
    <citation type="submission" date="2013-11" db="EMBL/GenBank/DDBJ databases">
        <title>The Genome Sequence of Phytophthora parasitica CJ05E6.</title>
        <authorList>
            <consortium name="The Broad Institute Genomics Platform"/>
            <person name="Russ C."/>
            <person name="Tyler B."/>
            <person name="Panabieres F."/>
            <person name="Shan W."/>
            <person name="Tripathy S."/>
            <person name="Grunwald N."/>
            <person name="Machado M."/>
            <person name="Johnson C.S."/>
            <person name="Arredondo F."/>
            <person name="Hong C."/>
            <person name="Coffey M."/>
            <person name="Young S.K."/>
            <person name="Zeng Q."/>
            <person name="Gargeya S."/>
            <person name="Fitzgerald M."/>
            <person name="Abouelleil A."/>
            <person name="Alvarado L."/>
            <person name="Chapman S.B."/>
            <person name="Gainer-Dewar J."/>
            <person name="Goldberg J."/>
            <person name="Griggs A."/>
            <person name="Gujja S."/>
            <person name="Hansen M."/>
            <person name="Howarth C."/>
            <person name="Imamovic A."/>
            <person name="Ireland A."/>
            <person name="Larimer J."/>
            <person name="McCowan C."/>
            <person name="Murphy C."/>
            <person name="Pearson M."/>
            <person name="Poon T.W."/>
            <person name="Priest M."/>
            <person name="Roberts A."/>
            <person name="Saif S."/>
            <person name="Shea T."/>
            <person name="Sykes S."/>
            <person name="Wortman J."/>
            <person name="Nusbaum C."/>
            <person name="Birren B."/>
        </authorList>
    </citation>
    <scope>NUCLEOTIDE SEQUENCE [LARGE SCALE GENOMIC DNA]</scope>
    <source>
        <strain evidence="1 3">CJ05E6</strain>
    </source>
</reference>
<reference evidence="2" key="1">
    <citation type="submission" date="2013-11" db="EMBL/GenBank/DDBJ databases">
        <title>The Genome Sequence of Phytophthora parasitica CHvinca01.</title>
        <authorList>
            <consortium name="The Broad Institute Genomics Platform"/>
            <person name="Russ C."/>
            <person name="Tyler B."/>
            <person name="Panabieres F."/>
            <person name="Shan W."/>
            <person name="Tripathy S."/>
            <person name="Grunwald N."/>
            <person name="Machado M."/>
            <person name="Johnson C.S."/>
            <person name="Arredondo F."/>
            <person name="Hong C."/>
            <person name="Coffey M."/>
            <person name="Young S.K."/>
            <person name="Zeng Q."/>
            <person name="Gargeya S."/>
            <person name="Fitzgerald M."/>
            <person name="Abouelleil A."/>
            <person name="Alvarado L."/>
            <person name="Chapman S.B."/>
            <person name="Gainer-Dewar J."/>
            <person name="Goldberg J."/>
            <person name="Griggs A."/>
            <person name="Gujja S."/>
            <person name="Hansen M."/>
            <person name="Howarth C."/>
            <person name="Imamovic A."/>
            <person name="Ireland A."/>
            <person name="Larimer J."/>
            <person name="McCowan C."/>
            <person name="Murphy C."/>
            <person name="Pearson M."/>
            <person name="Poon T.W."/>
            <person name="Priest M."/>
            <person name="Roberts A."/>
            <person name="Saif S."/>
            <person name="Shea T."/>
            <person name="Sykes S."/>
            <person name="Wortman J."/>
            <person name="Nusbaum C."/>
            <person name="Birren B."/>
        </authorList>
    </citation>
    <scope>NUCLEOTIDE SEQUENCE [LARGE SCALE GENOMIC DNA]</scope>
    <source>
        <strain evidence="2">CHvinca01</strain>
    </source>
</reference>
<feature type="non-terminal residue" evidence="2">
    <location>
        <position position="89"/>
    </location>
</feature>
<sequence>MTVSAEFLARVYAGEEIFTNVPGTFANESYKSRLPGLVRDCVDSNRERFSEEKCNRLLQLADDMVNDAVIPFPSQYPEQAAKSPTSAQW</sequence>
<evidence type="ECO:0000313" key="1">
    <source>
        <dbReference type="EMBL" id="ETL40205.1"/>
    </source>
</evidence>
<proteinExistence type="predicted"/>
<name>W2L985_PHYNI</name>
<dbReference type="OrthoDB" id="541375at2759"/>
<dbReference type="AlphaFoldDB" id="W2L985"/>
<organism evidence="2">
    <name type="scientific">Phytophthora nicotianae</name>
    <name type="common">Potato buckeye rot agent</name>
    <name type="synonym">Phytophthora parasitica</name>
    <dbReference type="NCBI Taxonomy" id="4792"/>
    <lineage>
        <taxon>Eukaryota</taxon>
        <taxon>Sar</taxon>
        <taxon>Stramenopiles</taxon>
        <taxon>Oomycota</taxon>
        <taxon>Peronosporomycetes</taxon>
        <taxon>Peronosporales</taxon>
        <taxon>Peronosporaceae</taxon>
        <taxon>Phytophthora</taxon>
    </lineage>
</organism>
<dbReference type="Proteomes" id="UP000053864">
    <property type="component" value="Unassembled WGS sequence"/>
</dbReference>
<gene>
    <name evidence="1" type="ORF">L916_08584</name>
    <name evidence="2" type="ORF">L917_08486</name>
</gene>
<dbReference type="EMBL" id="KI679621">
    <property type="protein sequence ID" value="ETL93349.1"/>
    <property type="molecule type" value="Genomic_DNA"/>
</dbReference>